<keyword evidence="8 11" id="KW-0418">Kinase</keyword>
<sequence length="210" mass="22780">MTRGAFIVIEGLDRSGKTTQTELLAARLASSGVSVARRKFPDRTTGTGQMIDAYLRGTSELDDRAVHLLFSANRWEAARALEAQLVAGTTVLCDRYAFSGVAFSAAKGLPLAWCRAPDVELPTPDLTFFLDLAPEQAAARGGYGAERYEKEVLQARVRALFKSMGSETPGWVTIDAGRDREAVAHDIWTHIEPLAQGIDSPIGRLWTADG</sequence>
<dbReference type="FunFam" id="3.40.50.300:FF:000679">
    <property type="entry name" value="Thymidylate kinase"/>
    <property type="match status" value="1"/>
</dbReference>
<keyword evidence="12" id="KW-1185">Reference proteome</keyword>
<gene>
    <name evidence="11" type="ORF">EDB92DRAFT_1939908</name>
</gene>
<evidence type="ECO:0000256" key="2">
    <source>
        <dbReference type="ARBA" id="ARBA00009776"/>
    </source>
</evidence>
<comment type="similarity">
    <text evidence="2">Belongs to the thymidylate kinase family.</text>
</comment>
<keyword evidence="6" id="KW-0545">Nucleotide biosynthesis</keyword>
<dbReference type="GO" id="GO:0006227">
    <property type="term" value="P:dUDP biosynthetic process"/>
    <property type="evidence" value="ECO:0007669"/>
    <property type="project" value="TreeGrafter"/>
</dbReference>
<accession>A0AAD4LRX1</accession>
<dbReference type="PANTHER" id="PTHR10344:SF1">
    <property type="entry name" value="THYMIDYLATE KINASE"/>
    <property type="match status" value="1"/>
</dbReference>
<dbReference type="AlphaFoldDB" id="A0AAD4LRX1"/>
<comment type="pathway">
    <text evidence="1">Pyrimidine metabolism; dTTP biosynthesis.</text>
</comment>
<dbReference type="GO" id="GO:0005829">
    <property type="term" value="C:cytosol"/>
    <property type="evidence" value="ECO:0007669"/>
    <property type="project" value="TreeGrafter"/>
</dbReference>
<dbReference type="GO" id="GO:0006235">
    <property type="term" value="P:dTTP biosynthetic process"/>
    <property type="evidence" value="ECO:0007669"/>
    <property type="project" value="TreeGrafter"/>
</dbReference>
<dbReference type="InterPro" id="IPR018095">
    <property type="entry name" value="Thymidylate_kin_CS"/>
</dbReference>
<feature type="domain" description="Thymidylate kinase-like" evidence="10">
    <location>
        <begin position="9"/>
        <end position="187"/>
    </location>
</feature>
<dbReference type="GO" id="GO:0006233">
    <property type="term" value="P:dTDP biosynthetic process"/>
    <property type="evidence" value="ECO:0007669"/>
    <property type="project" value="InterPro"/>
</dbReference>
<evidence type="ECO:0000256" key="5">
    <source>
        <dbReference type="ARBA" id="ARBA00022679"/>
    </source>
</evidence>
<evidence type="ECO:0000256" key="3">
    <source>
        <dbReference type="ARBA" id="ARBA00012980"/>
    </source>
</evidence>
<evidence type="ECO:0000256" key="4">
    <source>
        <dbReference type="ARBA" id="ARBA00017144"/>
    </source>
</evidence>
<dbReference type="NCBIfam" id="TIGR00041">
    <property type="entry name" value="DTMP_kinase"/>
    <property type="match status" value="1"/>
</dbReference>
<dbReference type="EMBL" id="JAKELL010000002">
    <property type="protein sequence ID" value="KAH9000162.1"/>
    <property type="molecule type" value="Genomic_DNA"/>
</dbReference>
<evidence type="ECO:0000256" key="1">
    <source>
        <dbReference type="ARBA" id="ARBA00004992"/>
    </source>
</evidence>
<evidence type="ECO:0000256" key="9">
    <source>
        <dbReference type="ARBA" id="ARBA00022840"/>
    </source>
</evidence>
<keyword evidence="5" id="KW-0808">Transferase</keyword>
<reference evidence="11" key="1">
    <citation type="submission" date="2022-01" db="EMBL/GenBank/DDBJ databases">
        <title>Comparative genomics reveals a dynamic genome evolution in the ectomycorrhizal milk-cap (Lactarius) mushrooms.</title>
        <authorList>
            <consortium name="DOE Joint Genome Institute"/>
            <person name="Lebreton A."/>
            <person name="Tang N."/>
            <person name="Kuo A."/>
            <person name="LaButti K."/>
            <person name="Drula E."/>
            <person name="Barry K."/>
            <person name="Clum A."/>
            <person name="Lipzen A."/>
            <person name="Mousain D."/>
            <person name="Ng V."/>
            <person name="Wang R."/>
            <person name="Wang X."/>
            <person name="Dai Y."/>
            <person name="Henrissat B."/>
            <person name="Grigoriev I.V."/>
            <person name="Guerin-Laguette A."/>
            <person name="Yu F."/>
            <person name="Martin F.M."/>
        </authorList>
    </citation>
    <scope>NUCLEOTIDE SEQUENCE</scope>
    <source>
        <strain evidence="11">QP</strain>
    </source>
</reference>
<comment type="caution">
    <text evidence="11">The sequence shown here is derived from an EMBL/GenBank/DDBJ whole genome shotgun (WGS) entry which is preliminary data.</text>
</comment>
<dbReference type="Pfam" id="PF02223">
    <property type="entry name" value="Thymidylate_kin"/>
    <property type="match status" value="1"/>
</dbReference>
<evidence type="ECO:0000313" key="12">
    <source>
        <dbReference type="Proteomes" id="UP001201163"/>
    </source>
</evidence>
<dbReference type="InterPro" id="IPR027417">
    <property type="entry name" value="P-loop_NTPase"/>
</dbReference>
<evidence type="ECO:0000256" key="8">
    <source>
        <dbReference type="ARBA" id="ARBA00022777"/>
    </source>
</evidence>
<dbReference type="EC" id="2.7.4.9" evidence="3"/>
<dbReference type="GO" id="GO:0004550">
    <property type="term" value="F:nucleoside diphosphate kinase activity"/>
    <property type="evidence" value="ECO:0007669"/>
    <property type="project" value="TreeGrafter"/>
</dbReference>
<dbReference type="GO" id="GO:0004798">
    <property type="term" value="F:dTMP kinase activity"/>
    <property type="evidence" value="ECO:0007669"/>
    <property type="project" value="UniProtKB-EC"/>
</dbReference>
<dbReference type="SUPFAM" id="SSF52540">
    <property type="entry name" value="P-loop containing nucleoside triphosphate hydrolases"/>
    <property type="match status" value="1"/>
</dbReference>
<keyword evidence="9" id="KW-0067">ATP-binding</keyword>
<proteinExistence type="inferred from homology"/>
<dbReference type="GO" id="GO:0005634">
    <property type="term" value="C:nucleus"/>
    <property type="evidence" value="ECO:0007669"/>
    <property type="project" value="TreeGrafter"/>
</dbReference>
<dbReference type="Gene3D" id="3.40.50.300">
    <property type="entry name" value="P-loop containing nucleotide triphosphate hydrolases"/>
    <property type="match status" value="1"/>
</dbReference>
<dbReference type="PANTHER" id="PTHR10344">
    <property type="entry name" value="THYMIDYLATE KINASE"/>
    <property type="match status" value="1"/>
</dbReference>
<evidence type="ECO:0000313" key="11">
    <source>
        <dbReference type="EMBL" id="KAH9000162.1"/>
    </source>
</evidence>
<keyword evidence="7" id="KW-0547">Nucleotide-binding</keyword>
<dbReference type="PROSITE" id="PS01331">
    <property type="entry name" value="THYMIDYLATE_KINASE"/>
    <property type="match status" value="1"/>
</dbReference>
<dbReference type="InterPro" id="IPR018094">
    <property type="entry name" value="Thymidylate_kinase"/>
</dbReference>
<dbReference type="InterPro" id="IPR039430">
    <property type="entry name" value="Thymidylate_kin-like_dom"/>
</dbReference>
<dbReference type="CDD" id="cd01672">
    <property type="entry name" value="TMPK"/>
    <property type="match status" value="1"/>
</dbReference>
<name>A0AAD4LRX1_9AGAM</name>
<dbReference type="HAMAP" id="MF_00165">
    <property type="entry name" value="Thymidylate_kinase"/>
    <property type="match status" value="1"/>
</dbReference>
<evidence type="ECO:0000256" key="6">
    <source>
        <dbReference type="ARBA" id="ARBA00022727"/>
    </source>
</evidence>
<evidence type="ECO:0000256" key="7">
    <source>
        <dbReference type="ARBA" id="ARBA00022741"/>
    </source>
</evidence>
<dbReference type="Proteomes" id="UP001201163">
    <property type="component" value="Unassembled WGS sequence"/>
</dbReference>
<protein>
    <recommendedName>
        <fullName evidence="4">Thymidylate kinase</fullName>
        <ecNumber evidence="3">2.7.4.9</ecNumber>
    </recommendedName>
</protein>
<dbReference type="GO" id="GO:0005524">
    <property type="term" value="F:ATP binding"/>
    <property type="evidence" value="ECO:0007669"/>
    <property type="project" value="UniProtKB-KW"/>
</dbReference>
<evidence type="ECO:0000259" key="10">
    <source>
        <dbReference type="Pfam" id="PF02223"/>
    </source>
</evidence>
<organism evidence="11 12">
    <name type="scientific">Lactarius akahatsu</name>
    <dbReference type="NCBI Taxonomy" id="416441"/>
    <lineage>
        <taxon>Eukaryota</taxon>
        <taxon>Fungi</taxon>
        <taxon>Dikarya</taxon>
        <taxon>Basidiomycota</taxon>
        <taxon>Agaricomycotina</taxon>
        <taxon>Agaricomycetes</taxon>
        <taxon>Russulales</taxon>
        <taxon>Russulaceae</taxon>
        <taxon>Lactarius</taxon>
    </lineage>
</organism>